<dbReference type="STRING" id="1432141.A0A015LCP7"/>
<dbReference type="OrthoDB" id="2342560at2759"/>
<dbReference type="InterPro" id="IPR000772">
    <property type="entry name" value="Ricin_B_lectin"/>
</dbReference>
<feature type="signal peptide" evidence="3">
    <location>
        <begin position="1"/>
        <end position="20"/>
    </location>
</feature>
<keyword evidence="3" id="KW-0732">Signal</keyword>
<feature type="region of interest" description="Disordered" evidence="1">
    <location>
        <begin position="395"/>
        <end position="426"/>
    </location>
</feature>
<feature type="transmembrane region" description="Helical" evidence="2">
    <location>
        <begin position="436"/>
        <end position="458"/>
    </location>
</feature>
<dbReference type="HOGENOM" id="CLU_046460_0_0_1"/>
<accession>A0A015LCP7</accession>
<name>A0A015LCP7_RHIIW</name>
<dbReference type="Pfam" id="PF14200">
    <property type="entry name" value="RicinB_lectin_2"/>
    <property type="match status" value="1"/>
</dbReference>
<feature type="compositionally biased region" description="Basic and acidic residues" evidence="1">
    <location>
        <begin position="395"/>
        <end position="424"/>
    </location>
</feature>
<evidence type="ECO:0000256" key="2">
    <source>
        <dbReference type="SAM" id="Phobius"/>
    </source>
</evidence>
<proteinExistence type="predicted"/>
<evidence type="ECO:0000259" key="4">
    <source>
        <dbReference type="Pfam" id="PF14200"/>
    </source>
</evidence>
<dbReference type="CDD" id="cd00161">
    <property type="entry name" value="beta-trefoil_Ricin-like"/>
    <property type="match status" value="1"/>
</dbReference>
<dbReference type="Gene3D" id="2.80.10.50">
    <property type="match status" value="1"/>
</dbReference>
<feature type="domain" description="Ricin B lectin" evidence="4">
    <location>
        <begin position="43"/>
        <end position="104"/>
    </location>
</feature>
<organism evidence="5 6">
    <name type="scientific">Rhizophagus irregularis (strain DAOM 197198w)</name>
    <name type="common">Glomus intraradices</name>
    <dbReference type="NCBI Taxonomy" id="1432141"/>
    <lineage>
        <taxon>Eukaryota</taxon>
        <taxon>Fungi</taxon>
        <taxon>Fungi incertae sedis</taxon>
        <taxon>Mucoromycota</taxon>
        <taxon>Glomeromycotina</taxon>
        <taxon>Glomeromycetes</taxon>
        <taxon>Glomerales</taxon>
        <taxon>Glomeraceae</taxon>
        <taxon>Rhizophagus</taxon>
    </lineage>
</organism>
<evidence type="ECO:0000256" key="1">
    <source>
        <dbReference type="SAM" id="MobiDB-lite"/>
    </source>
</evidence>
<gene>
    <name evidence="5" type="ORF">RirG_251590</name>
</gene>
<dbReference type="Proteomes" id="UP000022910">
    <property type="component" value="Unassembled WGS sequence"/>
</dbReference>
<comment type="caution">
    <text evidence="5">The sequence shown here is derived from an EMBL/GenBank/DDBJ whole genome shotgun (WGS) entry which is preliminary data.</text>
</comment>
<dbReference type="AlphaFoldDB" id="A0A015LCP7"/>
<dbReference type="Gene3D" id="2.170.15.10">
    <property type="entry name" value="Proaerolysin, chain A, domain 3"/>
    <property type="match status" value="1"/>
</dbReference>
<reference evidence="5 6" key="1">
    <citation type="submission" date="2014-02" db="EMBL/GenBank/DDBJ databases">
        <title>Single nucleus genome sequencing reveals high similarity among nuclei of an endomycorrhizal fungus.</title>
        <authorList>
            <person name="Lin K."/>
            <person name="Geurts R."/>
            <person name="Zhang Z."/>
            <person name="Limpens E."/>
            <person name="Saunders D.G."/>
            <person name="Mu D."/>
            <person name="Pang E."/>
            <person name="Cao H."/>
            <person name="Cha H."/>
            <person name="Lin T."/>
            <person name="Zhou Q."/>
            <person name="Shang Y."/>
            <person name="Li Y."/>
            <person name="Ivanov S."/>
            <person name="Sharma T."/>
            <person name="Velzen R.V."/>
            <person name="Ruijter N.D."/>
            <person name="Aanen D.K."/>
            <person name="Win J."/>
            <person name="Kamoun S."/>
            <person name="Bisseling T."/>
            <person name="Huang S."/>
        </authorList>
    </citation>
    <scope>NUCLEOTIDE SEQUENCE [LARGE SCALE GENOMIC DNA]</scope>
    <source>
        <strain evidence="6">DAOM197198w</strain>
    </source>
</reference>
<protein>
    <recommendedName>
        <fullName evidence="4">Ricin B lectin domain-containing protein</fullName>
    </recommendedName>
</protein>
<dbReference type="InterPro" id="IPR035992">
    <property type="entry name" value="Ricin_B-like_lectins"/>
</dbReference>
<keyword evidence="2" id="KW-0472">Membrane</keyword>
<dbReference type="PROSITE" id="PS50231">
    <property type="entry name" value="RICIN_B_LECTIN"/>
    <property type="match status" value="1"/>
</dbReference>
<dbReference type="SUPFAM" id="SSF50370">
    <property type="entry name" value="Ricin B-like lectins"/>
    <property type="match status" value="1"/>
</dbReference>
<sequence length="468" mass="54052">MEIKYIIFLYFQLFIISTYSDLIPNNRVITDSNSTTDFNLVEGITYNIIHLKSGSILDSDGNKVCVSSASGPNQYWTLRKANNNRYNIINVNLGRNLDSNGQSVYTGDPRHNSIFNPYQHWVFKKIEDDLFNIDHVKSRNLDSNGLDVYISNNENDSKTNLFQQWLFEPSNYNLTAVVTDFEYPPNLKDKLDQYKTRTSLTSGNYTIENNANVTIEQWIDRTEVKINTYFLEIKKSESLTVSKNVGMSFNIGAVIFGILGINTGFTKGIRREFTSKYEKIYRESITEMVSYNIRQRIIVPPYNSVIVHSTVDKIVINLPFKAKIRITGKADRLDKNGKVISMADVEVDAIRCYLQKEDYNVKNITVEGNSLIIDTIGTMKVDGYGLETRIETIEIPHKDPKHKDPEQKDPEHEDPEHKDPKNESPDSPSIPYYFPYYYFFVLISFLPFISSILYFIVLNRSRSDYYPI</sequence>
<evidence type="ECO:0000256" key="3">
    <source>
        <dbReference type="SAM" id="SignalP"/>
    </source>
</evidence>
<keyword evidence="6" id="KW-1185">Reference proteome</keyword>
<evidence type="ECO:0000313" key="6">
    <source>
        <dbReference type="Proteomes" id="UP000022910"/>
    </source>
</evidence>
<keyword evidence="2" id="KW-1133">Transmembrane helix</keyword>
<dbReference type="SUPFAM" id="SSF56973">
    <property type="entry name" value="Aerolisin/ETX pore-forming domain"/>
    <property type="match status" value="1"/>
</dbReference>
<evidence type="ECO:0000313" key="5">
    <source>
        <dbReference type="EMBL" id="EXX52608.1"/>
    </source>
</evidence>
<dbReference type="EMBL" id="JEMT01029266">
    <property type="protein sequence ID" value="EXX52608.1"/>
    <property type="molecule type" value="Genomic_DNA"/>
</dbReference>
<keyword evidence="2" id="KW-0812">Transmembrane</keyword>
<feature type="chain" id="PRO_5001475181" description="Ricin B lectin domain-containing protein" evidence="3">
    <location>
        <begin position="21"/>
        <end position="468"/>
    </location>
</feature>